<reference evidence="2 3" key="1">
    <citation type="submission" date="2012-06" db="EMBL/GenBank/DDBJ databases">
        <title>Finished chromosome of genome of Oscillatoria acuminata PCC 6304.</title>
        <authorList>
            <consortium name="US DOE Joint Genome Institute"/>
            <person name="Gugger M."/>
            <person name="Coursin T."/>
            <person name="Rippka R."/>
            <person name="Tandeau De Marsac N."/>
            <person name="Huntemann M."/>
            <person name="Wei C.-L."/>
            <person name="Han J."/>
            <person name="Detter J.C."/>
            <person name="Han C."/>
            <person name="Tapia R."/>
            <person name="Davenport K."/>
            <person name="Daligault H."/>
            <person name="Erkkila T."/>
            <person name="Gu W."/>
            <person name="Munk A.C.C."/>
            <person name="Teshima H."/>
            <person name="Xu Y."/>
            <person name="Chain P."/>
            <person name="Chen A."/>
            <person name="Krypides N."/>
            <person name="Mavromatis K."/>
            <person name="Markowitz V."/>
            <person name="Szeto E."/>
            <person name="Ivanova N."/>
            <person name="Mikhailova N."/>
            <person name="Ovchinnikova G."/>
            <person name="Pagani I."/>
            <person name="Pati A."/>
            <person name="Goodwin L."/>
            <person name="Peters L."/>
            <person name="Pitluck S."/>
            <person name="Woyke T."/>
            <person name="Kerfeld C."/>
        </authorList>
    </citation>
    <scope>NUCLEOTIDE SEQUENCE [LARGE SCALE GENOMIC DNA]</scope>
    <source>
        <strain evidence="2 3">PCC 6304</strain>
    </source>
</reference>
<dbReference type="STRING" id="56110.Oscil6304_1332"/>
<dbReference type="eggNOG" id="COG3600">
    <property type="taxonomic scope" value="Bacteria"/>
</dbReference>
<evidence type="ECO:0000313" key="3">
    <source>
        <dbReference type="Proteomes" id="UP000010367"/>
    </source>
</evidence>
<dbReference type="InParanoid" id="K9TG88"/>
<sequence>MARAVDVAKYILTKTGEMTAMKLQKLVYYSQAWSLVWDEDPLFEEDIQAWANGPVVQVLYSYHRGQFKVNEDTFAADGNVDALTPNQKDSIDKVLEALQDKSGQWLSELTHRESPWKDARGDLKPTERGDNVITLAAMHEYYSSL</sequence>
<protein>
    <submittedName>
        <fullName evidence="2">Putative phage-associated protein</fullName>
    </submittedName>
</protein>
<dbReference type="KEGG" id="oac:Oscil6304_1332"/>
<dbReference type="Pfam" id="PF13274">
    <property type="entry name" value="SocA_Panacea"/>
    <property type="match status" value="1"/>
</dbReference>
<name>K9TG88_9CYAN</name>
<dbReference type="RefSeq" id="WP_015147692.1">
    <property type="nucleotide sequence ID" value="NC_019693.1"/>
</dbReference>
<feature type="domain" description="Antitoxin SocA-like Panacea" evidence="1">
    <location>
        <begin position="23"/>
        <end position="117"/>
    </location>
</feature>
<gene>
    <name evidence="2" type="ORF">Oscil6304_1332</name>
</gene>
<dbReference type="Proteomes" id="UP000010367">
    <property type="component" value="Chromosome"/>
</dbReference>
<organism evidence="2 3">
    <name type="scientific">Oscillatoria acuminata PCC 6304</name>
    <dbReference type="NCBI Taxonomy" id="56110"/>
    <lineage>
        <taxon>Bacteria</taxon>
        <taxon>Bacillati</taxon>
        <taxon>Cyanobacteriota</taxon>
        <taxon>Cyanophyceae</taxon>
        <taxon>Oscillatoriophycideae</taxon>
        <taxon>Oscillatoriales</taxon>
        <taxon>Oscillatoriaceae</taxon>
        <taxon>Oscillatoria</taxon>
    </lineage>
</organism>
<dbReference type="InterPro" id="IPR025272">
    <property type="entry name" value="SocA_Panacea"/>
</dbReference>
<dbReference type="PATRIC" id="fig|56110.3.peg.1606"/>
<accession>K9TG88</accession>
<dbReference type="OrthoDB" id="9799173at2"/>
<dbReference type="HOGENOM" id="CLU_110683_0_1_3"/>
<dbReference type="AlphaFoldDB" id="K9TG88"/>
<keyword evidence="3" id="KW-1185">Reference proteome</keyword>
<evidence type="ECO:0000259" key="1">
    <source>
        <dbReference type="Pfam" id="PF13274"/>
    </source>
</evidence>
<evidence type="ECO:0000313" key="2">
    <source>
        <dbReference type="EMBL" id="AFY81044.1"/>
    </source>
</evidence>
<dbReference type="EMBL" id="CP003607">
    <property type="protein sequence ID" value="AFY81044.1"/>
    <property type="molecule type" value="Genomic_DNA"/>
</dbReference>
<proteinExistence type="predicted"/>